<dbReference type="Proteomes" id="UP000266206">
    <property type="component" value="Unassembled WGS sequence"/>
</dbReference>
<dbReference type="RefSeq" id="WP_119515134.1">
    <property type="nucleotide sequence ID" value="NZ_NQYH01000001.1"/>
</dbReference>
<feature type="transmembrane region" description="Helical" evidence="2">
    <location>
        <begin position="69"/>
        <end position="89"/>
    </location>
</feature>
<keyword evidence="2" id="KW-1133">Transmembrane helix</keyword>
<accession>A0A3A1Z0M6</accession>
<name>A0A3A1Z0M6_9BURK</name>
<sequence length="175" mass="19459">MAVQTLNFNVDLNNDGAYSLWELWLVAKELYRVPGNLVVEGLGNIPFMADALNIRASESAGYTSLNGTLAVLISLLFWTALLFTALSYLSPDATSETDPEQESNEANAHQSVREPVSAARHHKHHHPASTSPIPGKVRPASLTGHLVNKPRRFAHSRLRRPNHNLFFYKRSKPPI</sequence>
<comment type="caution">
    <text evidence="3">The sequence shown here is derived from an EMBL/GenBank/DDBJ whole genome shotgun (WGS) entry which is preliminary data.</text>
</comment>
<evidence type="ECO:0000313" key="4">
    <source>
        <dbReference type="Proteomes" id="UP000266206"/>
    </source>
</evidence>
<feature type="region of interest" description="Disordered" evidence="1">
    <location>
        <begin position="93"/>
        <end position="141"/>
    </location>
</feature>
<dbReference type="AlphaFoldDB" id="A0A3A1Z0M6"/>
<protein>
    <submittedName>
        <fullName evidence="3">Uncharacterized protein</fullName>
    </submittedName>
</protein>
<evidence type="ECO:0000256" key="1">
    <source>
        <dbReference type="SAM" id="MobiDB-lite"/>
    </source>
</evidence>
<dbReference type="EMBL" id="NQYH01000001">
    <property type="protein sequence ID" value="RIY41897.1"/>
    <property type="molecule type" value="Genomic_DNA"/>
</dbReference>
<evidence type="ECO:0000256" key="2">
    <source>
        <dbReference type="SAM" id="Phobius"/>
    </source>
</evidence>
<keyword evidence="2" id="KW-0472">Membrane</keyword>
<organism evidence="3 4">
    <name type="scientific">Neopusillimonas maritima</name>
    <dbReference type="NCBI Taxonomy" id="2026239"/>
    <lineage>
        <taxon>Bacteria</taxon>
        <taxon>Pseudomonadati</taxon>
        <taxon>Pseudomonadota</taxon>
        <taxon>Betaproteobacteria</taxon>
        <taxon>Burkholderiales</taxon>
        <taxon>Alcaligenaceae</taxon>
        <taxon>Neopusillimonas</taxon>
    </lineage>
</organism>
<gene>
    <name evidence="3" type="ORF">CJP73_00140</name>
</gene>
<dbReference type="OrthoDB" id="8688608at2"/>
<reference evidence="3 4" key="1">
    <citation type="submission" date="2017-08" db="EMBL/GenBank/DDBJ databases">
        <title>Pusillimonas indicus sp. nov., a member of the family Alcaligenaceae isolated from surface seawater.</title>
        <authorList>
            <person name="Li J."/>
        </authorList>
    </citation>
    <scope>NUCLEOTIDE SEQUENCE [LARGE SCALE GENOMIC DNA]</scope>
    <source>
        <strain evidence="3 4">L52-1-41</strain>
    </source>
</reference>
<evidence type="ECO:0000313" key="3">
    <source>
        <dbReference type="EMBL" id="RIY41897.1"/>
    </source>
</evidence>
<proteinExistence type="predicted"/>
<keyword evidence="2" id="KW-0812">Transmembrane</keyword>